<evidence type="ECO:0000256" key="3">
    <source>
        <dbReference type="ARBA" id="ARBA00023004"/>
    </source>
</evidence>
<protein>
    <submittedName>
        <fullName evidence="6">Glutamate synthase [NADPH] large chain</fullName>
        <ecNumber evidence="6">1.4.1.13</ecNumber>
    </submittedName>
</protein>
<name>A0A3B0ZCP1_9ZZZZ</name>
<dbReference type="GO" id="GO:0051537">
    <property type="term" value="F:2 iron, 2 sulfur cluster binding"/>
    <property type="evidence" value="ECO:0007669"/>
    <property type="project" value="UniProtKB-KW"/>
</dbReference>
<keyword evidence="6" id="KW-0560">Oxidoreductase</keyword>
<feature type="domain" description="Iron-binding zinc finger CDGSH type" evidence="5">
    <location>
        <begin position="46"/>
        <end position="77"/>
    </location>
</feature>
<dbReference type="GO" id="GO:0005739">
    <property type="term" value="C:mitochondrion"/>
    <property type="evidence" value="ECO:0007669"/>
    <property type="project" value="TreeGrafter"/>
</dbReference>
<dbReference type="PANTHER" id="PTHR46491">
    <property type="entry name" value="CDGSH IRON SULFUR DOMAIN PROTEIN HOMOLOG"/>
    <property type="match status" value="1"/>
</dbReference>
<organism evidence="6">
    <name type="scientific">hydrothermal vent metagenome</name>
    <dbReference type="NCBI Taxonomy" id="652676"/>
    <lineage>
        <taxon>unclassified sequences</taxon>
        <taxon>metagenomes</taxon>
        <taxon>ecological metagenomes</taxon>
    </lineage>
</organism>
<evidence type="ECO:0000256" key="2">
    <source>
        <dbReference type="ARBA" id="ARBA00022723"/>
    </source>
</evidence>
<keyword evidence="3" id="KW-0408">Iron</keyword>
<dbReference type="EC" id="1.4.1.13" evidence="6"/>
<dbReference type="EMBL" id="UOFQ01000033">
    <property type="protein sequence ID" value="VAW85963.1"/>
    <property type="molecule type" value="Genomic_DNA"/>
</dbReference>
<evidence type="ECO:0000313" key="6">
    <source>
        <dbReference type="EMBL" id="VAW85963.1"/>
    </source>
</evidence>
<dbReference type="InterPro" id="IPR042216">
    <property type="entry name" value="MitoNEET_CISD"/>
</dbReference>
<gene>
    <name evidence="6" type="ORF">MNBD_GAMMA17-1093</name>
</gene>
<accession>A0A3B0ZCP1</accession>
<feature type="domain" description="Iron-binding zinc finger CDGSH type" evidence="5">
    <location>
        <begin position="7"/>
        <end position="44"/>
    </location>
</feature>
<dbReference type="SMART" id="SM00704">
    <property type="entry name" value="ZnF_CDGSH"/>
    <property type="match status" value="2"/>
</dbReference>
<keyword evidence="1" id="KW-0001">2Fe-2S</keyword>
<keyword evidence="4" id="KW-0411">Iron-sulfur</keyword>
<dbReference type="GO" id="GO:0004355">
    <property type="term" value="F:glutamate synthase (NADPH) activity"/>
    <property type="evidence" value="ECO:0007669"/>
    <property type="project" value="UniProtKB-EC"/>
</dbReference>
<proteinExistence type="predicted"/>
<evidence type="ECO:0000256" key="4">
    <source>
        <dbReference type="ARBA" id="ARBA00023014"/>
    </source>
</evidence>
<dbReference type="GO" id="GO:0046872">
    <property type="term" value="F:metal ion binding"/>
    <property type="evidence" value="ECO:0007669"/>
    <property type="project" value="UniProtKB-KW"/>
</dbReference>
<evidence type="ECO:0000259" key="5">
    <source>
        <dbReference type="SMART" id="SM00704"/>
    </source>
</evidence>
<dbReference type="Gene3D" id="3.40.5.90">
    <property type="entry name" value="CDGSH iron-sulfur domain, mitoNEET-type"/>
    <property type="match status" value="2"/>
</dbReference>
<dbReference type="InterPro" id="IPR052950">
    <property type="entry name" value="CISD"/>
</dbReference>
<sequence length="77" mass="8289">MSMYDKGVPYMVKVKEDEAVHICQCGHSKNPPYCDGSHSAHPTGEPLSYTAQKDETLSVCGCGETGNAPMCDGSHNR</sequence>
<keyword evidence="2" id="KW-0479">Metal-binding</keyword>
<dbReference type="AlphaFoldDB" id="A0A3B0ZCP1"/>
<dbReference type="InterPro" id="IPR018967">
    <property type="entry name" value="FeS-contain_CDGSH-typ"/>
</dbReference>
<reference evidence="6" key="1">
    <citation type="submission" date="2018-06" db="EMBL/GenBank/DDBJ databases">
        <authorList>
            <person name="Zhirakovskaya E."/>
        </authorList>
    </citation>
    <scope>NUCLEOTIDE SEQUENCE</scope>
</reference>
<evidence type="ECO:0000256" key="1">
    <source>
        <dbReference type="ARBA" id="ARBA00022714"/>
    </source>
</evidence>
<dbReference type="Pfam" id="PF09360">
    <property type="entry name" value="zf-CDGSH"/>
    <property type="match status" value="2"/>
</dbReference>
<dbReference type="PANTHER" id="PTHR46491:SF3">
    <property type="entry name" value="CDGSH IRON-SULFUR DOMAIN-CONTAINING PROTEIN 3, MITOCHONDRIAL"/>
    <property type="match status" value="1"/>
</dbReference>